<dbReference type="EMBL" id="JBHRTP010000029">
    <property type="protein sequence ID" value="MFC3108356.1"/>
    <property type="molecule type" value="Genomic_DNA"/>
</dbReference>
<sequence length="79" mass="8705">MAPDKLHTVEAQRAKLAAIELPAQASEQERVALKSAIKESYVSGFRWVMLLSALLALGSALSAWLLIGGHAQEKHRRQR</sequence>
<keyword evidence="1" id="KW-1133">Transmembrane helix</keyword>
<evidence type="ECO:0000256" key="1">
    <source>
        <dbReference type="SAM" id="Phobius"/>
    </source>
</evidence>
<organism evidence="2 3">
    <name type="scientific">Undibacterium arcticum</name>
    <dbReference type="NCBI Taxonomy" id="1762892"/>
    <lineage>
        <taxon>Bacteria</taxon>
        <taxon>Pseudomonadati</taxon>
        <taxon>Pseudomonadota</taxon>
        <taxon>Betaproteobacteria</taxon>
        <taxon>Burkholderiales</taxon>
        <taxon>Oxalobacteraceae</taxon>
        <taxon>Undibacterium</taxon>
    </lineage>
</organism>
<protein>
    <submittedName>
        <fullName evidence="2">Uncharacterized protein</fullName>
    </submittedName>
</protein>
<dbReference type="Proteomes" id="UP001595530">
    <property type="component" value="Unassembled WGS sequence"/>
</dbReference>
<comment type="caution">
    <text evidence="2">The sequence shown here is derived from an EMBL/GenBank/DDBJ whole genome shotgun (WGS) entry which is preliminary data.</text>
</comment>
<accession>A0ABV7F2V1</accession>
<feature type="transmembrane region" description="Helical" evidence="1">
    <location>
        <begin position="47"/>
        <end position="67"/>
    </location>
</feature>
<evidence type="ECO:0000313" key="2">
    <source>
        <dbReference type="EMBL" id="MFC3108356.1"/>
    </source>
</evidence>
<gene>
    <name evidence="2" type="ORF">ACFOFO_10345</name>
</gene>
<keyword evidence="1" id="KW-0472">Membrane</keyword>
<reference evidence="3" key="1">
    <citation type="journal article" date="2019" name="Int. J. Syst. Evol. Microbiol.">
        <title>The Global Catalogue of Microorganisms (GCM) 10K type strain sequencing project: providing services to taxonomists for standard genome sequencing and annotation.</title>
        <authorList>
            <consortium name="The Broad Institute Genomics Platform"/>
            <consortium name="The Broad Institute Genome Sequencing Center for Infectious Disease"/>
            <person name="Wu L."/>
            <person name="Ma J."/>
        </authorList>
    </citation>
    <scope>NUCLEOTIDE SEQUENCE [LARGE SCALE GENOMIC DNA]</scope>
    <source>
        <strain evidence="3">KCTC 42986</strain>
    </source>
</reference>
<keyword evidence="1" id="KW-0812">Transmembrane</keyword>
<dbReference type="RefSeq" id="WP_390331494.1">
    <property type="nucleotide sequence ID" value="NZ_JBHRTP010000029.1"/>
</dbReference>
<proteinExistence type="predicted"/>
<evidence type="ECO:0000313" key="3">
    <source>
        <dbReference type="Proteomes" id="UP001595530"/>
    </source>
</evidence>
<keyword evidence="3" id="KW-1185">Reference proteome</keyword>
<name>A0ABV7F2V1_9BURK</name>